<reference evidence="3" key="1">
    <citation type="submission" date="2017-09" db="EMBL/GenBank/DDBJ databases">
        <title>Depth-based differentiation of microbial function through sediment-hosted aquifers and enrichment of novel symbionts in the deep terrestrial subsurface.</title>
        <authorList>
            <person name="Probst A.J."/>
            <person name="Ladd B."/>
            <person name="Jarett J.K."/>
            <person name="Geller-Mcgrath D.E."/>
            <person name="Sieber C.M.K."/>
            <person name="Emerson J.B."/>
            <person name="Anantharaman K."/>
            <person name="Thomas B.C."/>
            <person name="Malmstrom R."/>
            <person name="Stieglmeier M."/>
            <person name="Klingl A."/>
            <person name="Woyke T."/>
            <person name="Ryan C.M."/>
            <person name="Banfield J.F."/>
        </authorList>
    </citation>
    <scope>NUCLEOTIDE SEQUENCE [LARGE SCALE GENOMIC DNA]</scope>
</reference>
<organism evidence="2 3">
    <name type="scientific">Candidatus Kaiserbacteria bacterium CG_4_8_14_3_um_filter_38_9</name>
    <dbReference type="NCBI Taxonomy" id="1974599"/>
    <lineage>
        <taxon>Bacteria</taxon>
        <taxon>Candidatus Kaiseribacteriota</taxon>
    </lineage>
</organism>
<dbReference type="EMBL" id="PFHR01000083">
    <property type="protein sequence ID" value="PIW97080.1"/>
    <property type="molecule type" value="Genomic_DNA"/>
</dbReference>
<sequence length="59" mass="6924">MNKVFFSLDLTLEPGFLTQTLKLNENYFLVIPTVIILWIDTFLVFILMPPPIFLLIFYG</sequence>
<protein>
    <submittedName>
        <fullName evidence="2">Uncharacterized protein</fullName>
    </submittedName>
</protein>
<keyword evidence="1" id="KW-1133">Transmembrane helix</keyword>
<keyword evidence="1" id="KW-0812">Transmembrane</keyword>
<evidence type="ECO:0000313" key="2">
    <source>
        <dbReference type="EMBL" id="PIW97080.1"/>
    </source>
</evidence>
<feature type="transmembrane region" description="Helical" evidence="1">
    <location>
        <begin position="27"/>
        <end position="58"/>
    </location>
</feature>
<name>A0A2M7IP85_9BACT</name>
<evidence type="ECO:0000313" key="3">
    <source>
        <dbReference type="Proteomes" id="UP000230837"/>
    </source>
</evidence>
<accession>A0A2M7IP85</accession>
<keyword evidence="1" id="KW-0472">Membrane</keyword>
<proteinExistence type="predicted"/>
<gene>
    <name evidence="2" type="ORF">COZ82_01520</name>
</gene>
<dbReference type="Proteomes" id="UP000230837">
    <property type="component" value="Unassembled WGS sequence"/>
</dbReference>
<dbReference type="AlphaFoldDB" id="A0A2M7IP85"/>
<comment type="caution">
    <text evidence="2">The sequence shown here is derived from an EMBL/GenBank/DDBJ whole genome shotgun (WGS) entry which is preliminary data.</text>
</comment>
<evidence type="ECO:0000256" key="1">
    <source>
        <dbReference type="SAM" id="Phobius"/>
    </source>
</evidence>